<gene>
    <name evidence="1" type="ORF">JIN84_05845</name>
</gene>
<sequence>METVAKDDGVKGRRVDLVVARYGEGLEWLACVPAHVRVIVYNKGWEVTEREVLERIDVLIRLENVGRESETFLTHVGSGLSRDADRVVFTQGDPFPHSPDFLDLLEREEEWREVQALSVRWLEQHDVPPRLLVDGDRRDRVGGLRVRREVFSLRTLAPPGFHDAGAVGISRDYRRCHGLPAGTNIVEHFLRLAGWDELADEAGAADLGVFSYGAVFAVAGGRLARVPGVVLEGLRVLSCGDRSHGYLCERLWLHLFGAAFVAVDMEEKGGSGVR</sequence>
<proteinExistence type="predicted"/>
<dbReference type="Proteomes" id="UP000600139">
    <property type="component" value="Unassembled WGS sequence"/>
</dbReference>
<keyword evidence="2" id="KW-1185">Reference proteome</keyword>
<dbReference type="RefSeq" id="WP_200350094.1">
    <property type="nucleotide sequence ID" value="NZ_BAABHZ010000005.1"/>
</dbReference>
<evidence type="ECO:0000313" key="1">
    <source>
        <dbReference type="EMBL" id="MBK1815124.1"/>
    </source>
</evidence>
<protein>
    <submittedName>
        <fullName evidence="1">Uncharacterized protein</fullName>
    </submittedName>
</protein>
<organism evidence="1 2">
    <name type="scientific">Luteolibacter yonseiensis</name>
    <dbReference type="NCBI Taxonomy" id="1144680"/>
    <lineage>
        <taxon>Bacteria</taxon>
        <taxon>Pseudomonadati</taxon>
        <taxon>Verrucomicrobiota</taxon>
        <taxon>Verrucomicrobiia</taxon>
        <taxon>Verrucomicrobiales</taxon>
        <taxon>Verrucomicrobiaceae</taxon>
        <taxon>Luteolibacter</taxon>
    </lineage>
</organism>
<evidence type="ECO:0000313" key="2">
    <source>
        <dbReference type="Proteomes" id="UP000600139"/>
    </source>
</evidence>
<dbReference type="EMBL" id="JAENIK010000005">
    <property type="protein sequence ID" value="MBK1815124.1"/>
    <property type="molecule type" value="Genomic_DNA"/>
</dbReference>
<comment type="caution">
    <text evidence="1">The sequence shown here is derived from an EMBL/GenBank/DDBJ whole genome shotgun (WGS) entry which is preliminary data.</text>
</comment>
<accession>A0A934VB79</accession>
<name>A0A934VB79_9BACT</name>
<reference evidence="1" key="1">
    <citation type="submission" date="2021-01" db="EMBL/GenBank/DDBJ databases">
        <title>Modified the classification status of verrucomicrobia.</title>
        <authorList>
            <person name="Feng X."/>
        </authorList>
    </citation>
    <scope>NUCLEOTIDE SEQUENCE</scope>
    <source>
        <strain evidence="1">JCM 18052</strain>
    </source>
</reference>
<dbReference type="AlphaFoldDB" id="A0A934VB79"/>